<feature type="repeat" description="Hemopexin" evidence="3">
    <location>
        <begin position="91"/>
        <end position="138"/>
    </location>
</feature>
<dbReference type="PROSITE" id="PS51642">
    <property type="entry name" value="HEMOPEXIN_2"/>
    <property type="match status" value="1"/>
</dbReference>
<dbReference type="Pfam" id="PF00045">
    <property type="entry name" value="Hemopexin"/>
    <property type="match status" value="1"/>
</dbReference>
<dbReference type="InterPro" id="IPR051298">
    <property type="entry name" value="Heme_transport/Cell_adhesion"/>
</dbReference>
<evidence type="ECO:0000256" key="3">
    <source>
        <dbReference type="PROSITE-ProRule" id="PRU01011"/>
    </source>
</evidence>
<proteinExistence type="predicted"/>
<dbReference type="Gene3D" id="2.110.10.10">
    <property type="entry name" value="Hemopexin-like domain"/>
    <property type="match status" value="1"/>
</dbReference>
<sequence length="280" mass="31240">QCDCDSDCGHFKKCCPDHSQFCRAEGKRPRPSTFQPHPHGVNPTRSTHHLCRNLTFQARSRSVIEKTQNVEISQLFFGVKKTASRTCGGSPPPIDTVFTRCNCQGNTYFFKGSHYWRFKDGLMDPGFPKAITTGFDGLKGHITAALSVPAYSRRRESVFFFKRGGLVQKYTYDPAKTPTCGAAGPRVRYATLTRQRTARYAGGSNRRRPHPSHQSLGFHSSMSIRLTWGGFPSTVTSAVSIPSRAADGYEYHVFSRSKSLAVYLRHGATSSFFKCPDHSL</sequence>
<reference evidence="5" key="3">
    <citation type="submission" date="2025-09" db="UniProtKB">
        <authorList>
            <consortium name="Ensembl"/>
        </authorList>
    </citation>
    <scope>IDENTIFICATION</scope>
</reference>
<accession>A0AAY4E9X5</accession>
<evidence type="ECO:0000259" key="4">
    <source>
        <dbReference type="PROSITE" id="PS50958"/>
    </source>
</evidence>
<dbReference type="Ensembl" id="ENSDCDT00010065037.1">
    <property type="protein sequence ID" value="ENSDCDP00010054453.1"/>
    <property type="gene ID" value="ENSDCDG00010031472.1"/>
</dbReference>
<feature type="domain" description="SMB" evidence="4">
    <location>
        <begin position="1"/>
        <end position="27"/>
    </location>
</feature>
<dbReference type="SMART" id="SM00120">
    <property type="entry name" value="HX"/>
    <property type="match status" value="1"/>
</dbReference>
<dbReference type="InterPro" id="IPR001212">
    <property type="entry name" value="Somatomedin_B_dom"/>
</dbReference>
<evidence type="ECO:0000313" key="5">
    <source>
        <dbReference type="Ensembl" id="ENSDCDP00010054453.1"/>
    </source>
</evidence>
<keyword evidence="2" id="KW-1015">Disulfide bond</keyword>
<keyword evidence="6" id="KW-1185">Reference proteome</keyword>
<dbReference type="GO" id="GO:0005615">
    <property type="term" value="C:extracellular space"/>
    <property type="evidence" value="ECO:0007669"/>
    <property type="project" value="TreeGrafter"/>
</dbReference>
<dbReference type="Proteomes" id="UP000694580">
    <property type="component" value="Chromosome 19"/>
</dbReference>
<dbReference type="PANTHER" id="PTHR22917:SF1">
    <property type="entry name" value="PROTEOGLYCAN 4"/>
    <property type="match status" value="1"/>
</dbReference>
<evidence type="ECO:0000256" key="1">
    <source>
        <dbReference type="ARBA" id="ARBA00022729"/>
    </source>
</evidence>
<reference evidence="5 6" key="1">
    <citation type="submission" date="2020-06" db="EMBL/GenBank/DDBJ databases">
        <authorList>
            <consortium name="Wellcome Sanger Institute Data Sharing"/>
        </authorList>
    </citation>
    <scope>NUCLEOTIDE SEQUENCE [LARGE SCALE GENOMIC DNA]</scope>
</reference>
<dbReference type="PANTHER" id="PTHR22917">
    <property type="entry name" value="HEMOPEXIN DOMAIN-CONTAINING PROTEIN"/>
    <property type="match status" value="1"/>
</dbReference>
<dbReference type="GeneTree" id="ENSGT00530000063751"/>
<dbReference type="InterPro" id="IPR018487">
    <property type="entry name" value="Hemopexin-like_repeat"/>
</dbReference>
<reference evidence="5" key="2">
    <citation type="submission" date="2025-08" db="UniProtKB">
        <authorList>
            <consortium name="Ensembl"/>
        </authorList>
    </citation>
    <scope>IDENTIFICATION</scope>
</reference>
<dbReference type="SUPFAM" id="SSF50923">
    <property type="entry name" value="Hemopexin-like domain"/>
    <property type="match status" value="1"/>
</dbReference>
<protein>
    <recommendedName>
        <fullName evidence="4">SMB domain-containing protein</fullName>
    </recommendedName>
</protein>
<dbReference type="AlphaFoldDB" id="A0AAY4E9X5"/>
<evidence type="ECO:0000313" key="6">
    <source>
        <dbReference type="Proteomes" id="UP000694580"/>
    </source>
</evidence>
<keyword evidence="1" id="KW-0732">Signal</keyword>
<dbReference type="InterPro" id="IPR036375">
    <property type="entry name" value="Hemopexin-like_dom_sf"/>
</dbReference>
<organism evidence="5 6">
    <name type="scientific">Denticeps clupeoides</name>
    <name type="common">denticle herring</name>
    <dbReference type="NCBI Taxonomy" id="299321"/>
    <lineage>
        <taxon>Eukaryota</taxon>
        <taxon>Metazoa</taxon>
        <taxon>Chordata</taxon>
        <taxon>Craniata</taxon>
        <taxon>Vertebrata</taxon>
        <taxon>Euteleostomi</taxon>
        <taxon>Actinopterygii</taxon>
        <taxon>Neopterygii</taxon>
        <taxon>Teleostei</taxon>
        <taxon>Clupei</taxon>
        <taxon>Clupeiformes</taxon>
        <taxon>Denticipitoidei</taxon>
        <taxon>Denticipitidae</taxon>
        <taxon>Denticeps</taxon>
    </lineage>
</organism>
<evidence type="ECO:0000256" key="2">
    <source>
        <dbReference type="ARBA" id="ARBA00023157"/>
    </source>
</evidence>
<dbReference type="PROSITE" id="PS50958">
    <property type="entry name" value="SMB_2"/>
    <property type="match status" value="1"/>
</dbReference>
<name>A0AAY4E9X5_9TELE</name>